<evidence type="ECO:0000256" key="1">
    <source>
        <dbReference type="SAM" id="MobiDB-lite"/>
    </source>
</evidence>
<evidence type="ECO:0000313" key="3">
    <source>
        <dbReference type="Proteomes" id="UP001215280"/>
    </source>
</evidence>
<evidence type="ECO:0000313" key="2">
    <source>
        <dbReference type="EMBL" id="KAJ7777887.1"/>
    </source>
</evidence>
<feature type="compositionally biased region" description="Polar residues" evidence="1">
    <location>
        <begin position="1"/>
        <end position="11"/>
    </location>
</feature>
<organism evidence="2 3">
    <name type="scientific">Mycena maculata</name>
    <dbReference type="NCBI Taxonomy" id="230809"/>
    <lineage>
        <taxon>Eukaryota</taxon>
        <taxon>Fungi</taxon>
        <taxon>Dikarya</taxon>
        <taxon>Basidiomycota</taxon>
        <taxon>Agaricomycotina</taxon>
        <taxon>Agaricomycetes</taxon>
        <taxon>Agaricomycetidae</taxon>
        <taxon>Agaricales</taxon>
        <taxon>Marasmiineae</taxon>
        <taxon>Mycenaceae</taxon>
        <taxon>Mycena</taxon>
    </lineage>
</organism>
<feature type="region of interest" description="Disordered" evidence="1">
    <location>
        <begin position="1"/>
        <end position="26"/>
    </location>
</feature>
<keyword evidence="3" id="KW-1185">Reference proteome</keyword>
<comment type="caution">
    <text evidence="2">The sequence shown here is derived from an EMBL/GenBank/DDBJ whole genome shotgun (WGS) entry which is preliminary data.</text>
</comment>
<proteinExistence type="predicted"/>
<accession>A0AAD7K462</accession>
<dbReference type="AlphaFoldDB" id="A0AAD7K462"/>
<dbReference type="Proteomes" id="UP001215280">
    <property type="component" value="Unassembled WGS sequence"/>
</dbReference>
<dbReference type="EMBL" id="JARJLG010000009">
    <property type="protein sequence ID" value="KAJ7777887.1"/>
    <property type="molecule type" value="Genomic_DNA"/>
</dbReference>
<gene>
    <name evidence="2" type="ORF">DFH07DRAFT_1056263</name>
</gene>
<protein>
    <submittedName>
        <fullName evidence="2">Uncharacterized protein</fullName>
    </submittedName>
</protein>
<sequence length="327" mass="33643">MNFESTSSLSNPFRGRGRKSQCSATVPPQCPWVKVYRSRCYSPQSSLVHLTIPITALLSAPLLSTAVPLFGLGGGGGDPITTAATATLTRRPLHDYRLSSVASSALSVSTRALASVTNLLNTWRQLFSGNLANNASSLVRTVNQIQRQPPEFPSTGELVASVEYRPSIGAGGSASSSSNGVISKPLVPTSLARSASNSAGSIISSAVSAPSSVLSSALPNLLTALTNDHGGITAFVDGLQTLVSNLGSGLSSSLTDISTTLQSTLGQLTTGVNSVTTGLTNLSGSDSFANETQLAKETQLQTLASAVKALLTQLQTTVPNLQSQAPR</sequence>
<reference evidence="2" key="1">
    <citation type="submission" date="2023-03" db="EMBL/GenBank/DDBJ databases">
        <title>Massive genome expansion in bonnet fungi (Mycena s.s.) driven by repeated elements and novel gene families across ecological guilds.</title>
        <authorList>
            <consortium name="Lawrence Berkeley National Laboratory"/>
            <person name="Harder C.B."/>
            <person name="Miyauchi S."/>
            <person name="Viragh M."/>
            <person name="Kuo A."/>
            <person name="Thoen E."/>
            <person name="Andreopoulos B."/>
            <person name="Lu D."/>
            <person name="Skrede I."/>
            <person name="Drula E."/>
            <person name="Henrissat B."/>
            <person name="Morin E."/>
            <person name="Kohler A."/>
            <person name="Barry K."/>
            <person name="LaButti K."/>
            <person name="Morin E."/>
            <person name="Salamov A."/>
            <person name="Lipzen A."/>
            <person name="Mereny Z."/>
            <person name="Hegedus B."/>
            <person name="Baldrian P."/>
            <person name="Stursova M."/>
            <person name="Weitz H."/>
            <person name="Taylor A."/>
            <person name="Grigoriev I.V."/>
            <person name="Nagy L.G."/>
            <person name="Martin F."/>
            <person name="Kauserud H."/>
        </authorList>
    </citation>
    <scope>NUCLEOTIDE SEQUENCE</scope>
    <source>
        <strain evidence="2">CBHHK188m</strain>
    </source>
</reference>
<name>A0AAD7K462_9AGAR</name>